<dbReference type="RefSeq" id="XP_013250746.1">
    <property type="nucleotide sequence ID" value="XM_013395292.1"/>
</dbReference>
<dbReference type="VEuPathDB" id="ToxoDB:EAH_00040300"/>
<dbReference type="AlphaFoldDB" id="U6GKH4"/>
<reference evidence="1" key="2">
    <citation type="submission" date="2013-10" db="EMBL/GenBank/DDBJ databases">
        <authorList>
            <person name="Aslett M."/>
        </authorList>
    </citation>
    <scope>NUCLEOTIDE SEQUENCE</scope>
    <source>
        <strain evidence="1">Houghton</strain>
    </source>
</reference>
<evidence type="ECO:0000313" key="2">
    <source>
        <dbReference type="Proteomes" id="UP000018050"/>
    </source>
</evidence>
<proteinExistence type="predicted"/>
<protein>
    <submittedName>
        <fullName evidence="1">Uncharacterized protein</fullName>
    </submittedName>
</protein>
<name>U6GKH4_EIMAC</name>
<sequence length="71" mass="7909">MLSHEQRIALVDAPINGIRILPCMVLAASFERQANVASSWSGSRGHILDEGTFWTASMIAVVMLRIKEKQR</sequence>
<reference evidence="1" key="1">
    <citation type="submission" date="2013-10" db="EMBL/GenBank/DDBJ databases">
        <title>Genomic analysis of the causative agents of coccidiosis in chickens.</title>
        <authorList>
            <person name="Reid A.J."/>
            <person name="Blake D."/>
            <person name="Billington K."/>
            <person name="Browne H."/>
            <person name="Dunn M."/>
            <person name="Hung S."/>
            <person name="Kawahara F."/>
            <person name="Miranda-Saavedra D."/>
            <person name="Mourier T."/>
            <person name="Nagra H."/>
            <person name="Otto T.D."/>
            <person name="Rawlings N."/>
            <person name="Sanchez A."/>
            <person name="Sanders M."/>
            <person name="Subramaniam C."/>
            <person name="Tay Y."/>
            <person name="Dear P."/>
            <person name="Doerig C."/>
            <person name="Gruber A."/>
            <person name="Parkinson J."/>
            <person name="Shirley M."/>
            <person name="Wan K.L."/>
            <person name="Berriman M."/>
            <person name="Tomley F."/>
            <person name="Pain A."/>
        </authorList>
    </citation>
    <scope>NUCLEOTIDE SEQUENCE</scope>
    <source>
        <strain evidence="1">Houghton</strain>
    </source>
</reference>
<gene>
    <name evidence="1" type="ORF">EAH_00040300</name>
</gene>
<dbReference type="EMBL" id="HG670973">
    <property type="protein sequence ID" value="CDI79094.1"/>
    <property type="molecule type" value="Genomic_DNA"/>
</dbReference>
<accession>U6GKH4</accession>
<evidence type="ECO:0000313" key="1">
    <source>
        <dbReference type="EMBL" id="CDI79094.1"/>
    </source>
</evidence>
<dbReference type="GeneID" id="25272100"/>
<dbReference type="Proteomes" id="UP000018050">
    <property type="component" value="Unassembled WGS sequence"/>
</dbReference>
<keyword evidence="2" id="KW-1185">Reference proteome</keyword>
<organism evidence="1 2">
    <name type="scientific">Eimeria acervulina</name>
    <name type="common">Coccidian parasite</name>
    <dbReference type="NCBI Taxonomy" id="5801"/>
    <lineage>
        <taxon>Eukaryota</taxon>
        <taxon>Sar</taxon>
        <taxon>Alveolata</taxon>
        <taxon>Apicomplexa</taxon>
        <taxon>Conoidasida</taxon>
        <taxon>Coccidia</taxon>
        <taxon>Eucoccidiorida</taxon>
        <taxon>Eimeriorina</taxon>
        <taxon>Eimeriidae</taxon>
        <taxon>Eimeria</taxon>
    </lineage>
</organism>